<gene>
    <name evidence="5" type="ORF">ABRZ09_06805</name>
</gene>
<dbReference type="RefSeq" id="WP_325124438.1">
    <property type="nucleotide sequence ID" value="NZ_CP158255.1"/>
</dbReference>
<comment type="similarity">
    <text evidence="1">Belongs to the bacterial solute-binding protein 7 family.</text>
</comment>
<keyword evidence="2" id="KW-0813">Transport</keyword>
<dbReference type="PANTHER" id="PTHR33376:SF7">
    <property type="entry name" value="C4-DICARBOXYLATE-BINDING PROTEIN DCTB"/>
    <property type="match status" value="1"/>
</dbReference>
<name>A0AB39DCG2_9BURK</name>
<reference evidence="5" key="1">
    <citation type="submission" date="2024-05" db="EMBL/GenBank/DDBJ databases">
        <authorList>
            <person name="Luo Y.-C."/>
            <person name="Nicholds J."/>
            <person name="Mortimer T."/>
            <person name="Maboni G."/>
        </authorList>
    </citation>
    <scope>NUCLEOTIDE SEQUENCE</scope>
    <source>
        <strain evidence="5">151108</strain>
    </source>
</reference>
<dbReference type="InterPro" id="IPR038404">
    <property type="entry name" value="TRAP_DctP_sf"/>
</dbReference>
<evidence type="ECO:0000313" key="5">
    <source>
        <dbReference type="EMBL" id="XDJ51541.1"/>
    </source>
</evidence>
<dbReference type="GO" id="GO:0055085">
    <property type="term" value="P:transmembrane transport"/>
    <property type="evidence" value="ECO:0007669"/>
    <property type="project" value="InterPro"/>
</dbReference>
<accession>A0AB39DCG2</accession>
<proteinExistence type="inferred from homology"/>
<evidence type="ECO:0000256" key="4">
    <source>
        <dbReference type="SAM" id="SignalP"/>
    </source>
</evidence>
<keyword evidence="3 4" id="KW-0732">Signal</keyword>
<dbReference type="GO" id="GO:0030288">
    <property type="term" value="C:outer membrane-bounded periplasmic space"/>
    <property type="evidence" value="ECO:0007669"/>
    <property type="project" value="InterPro"/>
</dbReference>
<dbReference type="AlphaFoldDB" id="A0AB39DCG2"/>
<dbReference type="InterPro" id="IPR004682">
    <property type="entry name" value="TRAP_DctP"/>
</dbReference>
<dbReference type="PIRSF" id="PIRSF006470">
    <property type="entry name" value="DctB"/>
    <property type="match status" value="1"/>
</dbReference>
<sequence>MKLRTTLIVGLLAATLSGSAWAAVTAKFAVTLPEKSHQGQGVAKFVELVKAKSNGEIDIKPYYSGALGNDVQVTSALQGGTIEFTVPQTTTLTGMVKAYEILDFPFLFKNSEQAEKVLDGPVGQKLLETLPAHGLVGLAYWENGFFNATNSKHPIAKVEDFEGLKFRSIQAKITQETIKALGANPVPLAVPELYTALETRTIDGQGTPNAVIAALKLYEVQKYLSITRHSYGAFIPLVSKAFWDKLTPEQQKILKDSAVEARTYQRQVARAQAQSAKETMAKHGMEINEVSDAEHDRMRERVQPVWQMFIPSVGQDLFDQVQAELK</sequence>
<dbReference type="Pfam" id="PF03480">
    <property type="entry name" value="DctP"/>
    <property type="match status" value="1"/>
</dbReference>
<dbReference type="PANTHER" id="PTHR33376">
    <property type="match status" value="1"/>
</dbReference>
<feature type="chain" id="PRO_5044195133" evidence="4">
    <location>
        <begin position="23"/>
        <end position="326"/>
    </location>
</feature>
<organism evidence="5">
    <name type="scientific">Castellaniella ginsengisoli</name>
    <dbReference type="NCBI Taxonomy" id="546114"/>
    <lineage>
        <taxon>Bacteria</taxon>
        <taxon>Pseudomonadati</taxon>
        <taxon>Pseudomonadota</taxon>
        <taxon>Betaproteobacteria</taxon>
        <taxon>Burkholderiales</taxon>
        <taxon>Alcaligenaceae</taxon>
        <taxon>Castellaniella</taxon>
    </lineage>
</organism>
<evidence type="ECO:0000256" key="2">
    <source>
        <dbReference type="ARBA" id="ARBA00022448"/>
    </source>
</evidence>
<dbReference type="NCBIfam" id="NF037995">
    <property type="entry name" value="TRAP_S1"/>
    <property type="match status" value="1"/>
</dbReference>
<dbReference type="InterPro" id="IPR018389">
    <property type="entry name" value="DctP_fam"/>
</dbReference>
<dbReference type="CDD" id="cd13679">
    <property type="entry name" value="PBP2_TRAP_YiaO_like"/>
    <property type="match status" value="1"/>
</dbReference>
<protein>
    <submittedName>
        <fullName evidence="5">TRAP transporter substrate-binding protein</fullName>
    </submittedName>
</protein>
<dbReference type="EMBL" id="CP158255">
    <property type="protein sequence ID" value="XDJ51541.1"/>
    <property type="molecule type" value="Genomic_DNA"/>
</dbReference>
<evidence type="ECO:0000256" key="3">
    <source>
        <dbReference type="ARBA" id="ARBA00022729"/>
    </source>
</evidence>
<dbReference type="Gene3D" id="3.40.190.170">
    <property type="entry name" value="Bacterial extracellular solute-binding protein, family 7"/>
    <property type="match status" value="1"/>
</dbReference>
<feature type="signal peptide" evidence="4">
    <location>
        <begin position="1"/>
        <end position="22"/>
    </location>
</feature>
<dbReference type="NCBIfam" id="TIGR00787">
    <property type="entry name" value="dctP"/>
    <property type="match status" value="1"/>
</dbReference>
<evidence type="ECO:0000256" key="1">
    <source>
        <dbReference type="ARBA" id="ARBA00009023"/>
    </source>
</evidence>